<dbReference type="EMBL" id="LNYP01000008">
    <property type="protein sequence ID" value="KTD43462.1"/>
    <property type="molecule type" value="Genomic_DNA"/>
</dbReference>
<comment type="caution">
    <text evidence="3">The sequence shown here is derived from an EMBL/GenBank/DDBJ whole genome shotgun (WGS) entry which is preliminary data.</text>
</comment>
<evidence type="ECO:0000256" key="1">
    <source>
        <dbReference type="SAM" id="MobiDB-lite"/>
    </source>
</evidence>
<dbReference type="PANTHER" id="PTHR34404">
    <property type="entry name" value="REGULATORY PROTEIN, FMDB FAMILY"/>
    <property type="match status" value="1"/>
</dbReference>
<feature type="region of interest" description="Disordered" evidence="1">
    <location>
        <begin position="57"/>
        <end position="93"/>
    </location>
</feature>
<evidence type="ECO:0000259" key="2">
    <source>
        <dbReference type="SMART" id="SM00834"/>
    </source>
</evidence>
<name>A0A0W0XFW7_9GAMM</name>
<evidence type="ECO:0000313" key="3">
    <source>
        <dbReference type="EMBL" id="KTD43462.1"/>
    </source>
</evidence>
<dbReference type="NCBIfam" id="TIGR02605">
    <property type="entry name" value="CxxC_CxxC_SSSS"/>
    <property type="match status" value="1"/>
</dbReference>
<dbReference type="PANTHER" id="PTHR34404:SF2">
    <property type="entry name" value="CONSERVED SERINE RICH PROTEIN"/>
    <property type="match status" value="1"/>
</dbReference>
<dbReference type="Proteomes" id="UP000054858">
    <property type="component" value="Unassembled WGS sequence"/>
</dbReference>
<feature type="domain" description="Putative regulatory protein FmdB zinc ribbon" evidence="2">
    <location>
        <begin position="1"/>
        <end position="42"/>
    </location>
</feature>
<organism evidence="3 4">
    <name type="scientific">Legionella oakridgensis</name>
    <dbReference type="NCBI Taxonomy" id="29423"/>
    <lineage>
        <taxon>Bacteria</taxon>
        <taxon>Pseudomonadati</taxon>
        <taxon>Pseudomonadota</taxon>
        <taxon>Gammaproteobacteria</taxon>
        <taxon>Legionellales</taxon>
        <taxon>Legionellaceae</taxon>
        <taxon>Legionella</taxon>
    </lineage>
</organism>
<feature type="compositionally biased region" description="Polar residues" evidence="1">
    <location>
        <begin position="73"/>
        <end position="93"/>
    </location>
</feature>
<dbReference type="Pfam" id="PF09723">
    <property type="entry name" value="Zn_ribbon_8"/>
    <property type="match status" value="1"/>
</dbReference>
<reference evidence="3 4" key="1">
    <citation type="submission" date="2015-11" db="EMBL/GenBank/DDBJ databases">
        <title>Genomic analysis of 38 Legionella species identifies large and diverse effector repertoires.</title>
        <authorList>
            <person name="Burstein D."/>
            <person name="Amaro F."/>
            <person name="Zusman T."/>
            <person name="Lifshitz Z."/>
            <person name="Cohen O."/>
            <person name="Gilbert J.A."/>
            <person name="Pupko T."/>
            <person name="Shuman H.A."/>
            <person name="Segal G."/>
        </authorList>
    </citation>
    <scope>NUCLEOTIDE SEQUENCE [LARGE SCALE GENOMIC DNA]</scope>
    <source>
        <strain evidence="3 4">Oak Ridge-10</strain>
    </source>
</reference>
<dbReference type="InterPro" id="IPR013429">
    <property type="entry name" value="Regulatory_FmdB_Zinc_ribbon"/>
</dbReference>
<evidence type="ECO:0000313" key="4">
    <source>
        <dbReference type="Proteomes" id="UP000054858"/>
    </source>
</evidence>
<dbReference type="PATRIC" id="fig|29423.5.peg.663"/>
<dbReference type="SMART" id="SM00834">
    <property type="entry name" value="CxxC_CXXC_SSSS"/>
    <property type="match status" value="1"/>
</dbReference>
<feature type="compositionally biased region" description="Basic and acidic residues" evidence="1">
    <location>
        <begin position="58"/>
        <end position="72"/>
    </location>
</feature>
<gene>
    <name evidence="3" type="ORF">Loak_0637</name>
</gene>
<protein>
    <submittedName>
        <fullName evidence="3">Zinc ribbon domain protein</fullName>
    </submittedName>
</protein>
<sequence length="93" mass="10183">MPIYEYQCTGCHHQFDLMQKIHDEPVKQCPQCSKNTAVRLVSAAGFQLKGTGWYATDFKNKGKPEKPAEKTSSEQGTAGKSSDTATKSQGESV</sequence>
<proteinExistence type="predicted"/>
<dbReference type="AlphaFoldDB" id="A0A0W0XFW7"/>
<dbReference type="RefSeq" id="WP_025385925.1">
    <property type="nucleotide sequence ID" value="NZ_LCUA01000005.1"/>
</dbReference>
<accession>A0A0W0XFW7</accession>